<evidence type="ECO:0000313" key="3">
    <source>
        <dbReference type="Proteomes" id="UP001145087"/>
    </source>
</evidence>
<feature type="transmembrane region" description="Helical" evidence="1">
    <location>
        <begin position="6"/>
        <end position="24"/>
    </location>
</feature>
<dbReference type="EMBL" id="JAPOHD010000022">
    <property type="protein sequence ID" value="MCY1720859.1"/>
    <property type="molecule type" value="Genomic_DNA"/>
</dbReference>
<dbReference type="AlphaFoldDB" id="A0A9X3F5D6"/>
<evidence type="ECO:0000256" key="1">
    <source>
        <dbReference type="SAM" id="Phobius"/>
    </source>
</evidence>
<dbReference type="RefSeq" id="WP_343333192.1">
    <property type="nucleotide sequence ID" value="NZ_JAPOHD010000022.1"/>
</dbReference>
<protein>
    <submittedName>
        <fullName evidence="2">Phosphatidate cytidylyltransferase</fullName>
        <ecNumber evidence="2">2.7.7.41</ecNumber>
    </submittedName>
</protein>
<dbReference type="Pfam" id="PF01148">
    <property type="entry name" value="CTP_transf_1"/>
    <property type="match status" value="1"/>
</dbReference>
<feature type="transmembrane region" description="Helical" evidence="1">
    <location>
        <begin position="183"/>
        <end position="202"/>
    </location>
</feature>
<gene>
    <name evidence="2" type="ORF">OU798_10920</name>
</gene>
<accession>A0A9X3F5D6</accession>
<dbReference type="PANTHER" id="PTHR31303:SF1">
    <property type="entry name" value="CTP-DEPENDENT DIACYLGLYCEROL KINASE 1"/>
    <property type="match status" value="1"/>
</dbReference>
<feature type="transmembrane region" description="Helical" evidence="1">
    <location>
        <begin position="156"/>
        <end position="177"/>
    </location>
</feature>
<keyword evidence="3" id="KW-1185">Reference proteome</keyword>
<keyword evidence="2" id="KW-0808">Transferase</keyword>
<organism evidence="2 3">
    <name type="scientific">Draconibacterium aestuarii</name>
    <dbReference type="NCBI Taxonomy" id="2998507"/>
    <lineage>
        <taxon>Bacteria</taxon>
        <taxon>Pseudomonadati</taxon>
        <taxon>Bacteroidota</taxon>
        <taxon>Bacteroidia</taxon>
        <taxon>Marinilabiliales</taxon>
        <taxon>Prolixibacteraceae</taxon>
        <taxon>Draconibacterium</taxon>
    </lineage>
</organism>
<comment type="caution">
    <text evidence="2">The sequence shown here is derived from an EMBL/GenBank/DDBJ whole genome shotgun (WGS) entry which is preliminary data.</text>
</comment>
<keyword evidence="1" id="KW-0812">Transmembrane</keyword>
<keyword evidence="1" id="KW-1133">Transmembrane helix</keyword>
<keyword evidence="2" id="KW-0548">Nucleotidyltransferase</keyword>
<reference evidence="2" key="1">
    <citation type="submission" date="2022-11" db="EMBL/GenBank/DDBJ databases">
        <title>Marilongibacter aestuarii gen. nov., sp. nov., isolated from tidal flat sediment.</title>
        <authorList>
            <person name="Jiayan W."/>
        </authorList>
    </citation>
    <scope>NUCLEOTIDE SEQUENCE</scope>
    <source>
        <strain evidence="2">Z1-6</strain>
    </source>
</reference>
<evidence type="ECO:0000313" key="2">
    <source>
        <dbReference type="EMBL" id="MCY1720859.1"/>
    </source>
</evidence>
<feature type="transmembrane region" description="Helical" evidence="1">
    <location>
        <begin position="36"/>
        <end position="53"/>
    </location>
</feature>
<dbReference type="Proteomes" id="UP001145087">
    <property type="component" value="Unassembled WGS sequence"/>
</dbReference>
<dbReference type="GO" id="GO:0004605">
    <property type="term" value="F:phosphatidate cytidylyltransferase activity"/>
    <property type="evidence" value="ECO:0007669"/>
    <property type="project" value="UniProtKB-EC"/>
</dbReference>
<proteinExistence type="predicted"/>
<feature type="transmembrane region" description="Helical" evidence="1">
    <location>
        <begin position="95"/>
        <end position="111"/>
    </location>
</feature>
<feature type="transmembrane region" description="Helical" evidence="1">
    <location>
        <begin position="59"/>
        <end position="75"/>
    </location>
</feature>
<dbReference type="PANTHER" id="PTHR31303">
    <property type="entry name" value="CTP-DEPENDENT DIACYLGLYCEROL KINASE 1"/>
    <property type="match status" value="1"/>
</dbReference>
<dbReference type="InterPro" id="IPR037997">
    <property type="entry name" value="Dgk1-like"/>
</dbReference>
<keyword evidence="1" id="KW-0472">Membrane</keyword>
<dbReference type="EC" id="2.7.7.41" evidence="2"/>
<sequence length="224" mass="25261">MGNTITLSIVYFIAIILLLAFNELNYRRLKVKGEITRKFAHFTATVAVVPFPYIFSSHWYVLILASIFFIALFVTQRIKQLNSIHDIERKSIGSYLLPMSIYITFLMSNLLDNKFIYILPMLVLGISDPMAAIVGMGMKKNNHQIKLFGISTGKSIFGSGAFFITTIVICLIALYFHRGVFDLKTFWLALVVSIVGSLAEMISWRGSDNLTIPVSIAFTLLFLL</sequence>
<name>A0A9X3F5D6_9BACT</name>
<dbReference type="GO" id="GO:0004143">
    <property type="term" value="F:ATP-dependent diacylglycerol kinase activity"/>
    <property type="evidence" value="ECO:0007669"/>
    <property type="project" value="InterPro"/>
</dbReference>
<feature type="transmembrane region" description="Helical" evidence="1">
    <location>
        <begin position="117"/>
        <end position="135"/>
    </location>
</feature>